<dbReference type="Proteomes" id="UP000002320">
    <property type="component" value="Unassembled WGS sequence"/>
</dbReference>
<dbReference type="KEGG" id="cqu:CpipJ_CPIJ018868"/>
<dbReference type="VEuPathDB" id="VectorBase:CPIJ018868"/>
<dbReference type="HOGENOM" id="CLU_821974_0_0_1"/>
<protein>
    <submittedName>
        <fullName evidence="1 2">Uncharacterized protein</fullName>
    </submittedName>
</protein>
<dbReference type="InParanoid" id="B0XHF2"/>
<reference evidence="2" key="2">
    <citation type="submission" date="2020-05" db="UniProtKB">
        <authorList>
            <consortium name="EnsemblMetazoa"/>
        </authorList>
    </citation>
    <scope>IDENTIFICATION</scope>
    <source>
        <strain evidence="2">JHB</strain>
    </source>
</reference>
<dbReference type="OrthoDB" id="7763782at2759"/>
<dbReference type="AlphaFoldDB" id="B0XHF2"/>
<dbReference type="PANTHER" id="PTHR46486">
    <property type="entry name" value="CCHC-TYPE DOMAIN-CONTAINING PROTEIN"/>
    <property type="match status" value="1"/>
</dbReference>
<organism>
    <name type="scientific">Culex quinquefasciatus</name>
    <name type="common">Southern house mosquito</name>
    <name type="synonym">Culex pungens</name>
    <dbReference type="NCBI Taxonomy" id="7176"/>
    <lineage>
        <taxon>Eukaryota</taxon>
        <taxon>Metazoa</taxon>
        <taxon>Ecdysozoa</taxon>
        <taxon>Arthropoda</taxon>
        <taxon>Hexapoda</taxon>
        <taxon>Insecta</taxon>
        <taxon>Pterygota</taxon>
        <taxon>Neoptera</taxon>
        <taxon>Endopterygota</taxon>
        <taxon>Diptera</taxon>
        <taxon>Nematocera</taxon>
        <taxon>Culicoidea</taxon>
        <taxon>Culicidae</taxon>
        <taxon>Culicinae</taxon>
        <taxon>Culicini</taxon>
        <taxon>Culex</taxon>
        <taxon>Culex</taxon>
    </lineage>
</organism>
<gene>
    <name evidence="2" type="primary">6052894</name>
    <name evidence="1" type="ORF">CpipJ_CPIJ018868</name>
</gene>
<dbReference type="PANTHER" id="PTHR46486:SF1">
    <property type="entry name" value="CCHC-TYPE DOMAIN-CONTAINING PROTEIN"/>
    <property type="match status" value="1"/>
</dbReference>
<reference evidence="1" key="1">
    <citation type="submission" date="2007-03" db="EMBL/GenBank/DDBJ databases">
        <title>Annotation of Culex pipiens quinquefasciatus.</title>
        <authorList>
            <consortium name="The Broad Institute Genome Sequencing Platform"/>
            <person name="Atkinson P.W."/>
            <person name="Hemingway J."/>
            <person name="Christensen B.M."/>
            <person name="Higgs S."/>
            <person name="Kodira C."/>
            <person name="Hannick L."/>
            <person name="Megy K."/>
            <person name="O'Leary S."/>
            <person name="Pearson M."/>
            <person name="Haas B.J."/>
            <person name="Mauceli E."/>
            <person name="Wortman J.R."/>
            <person name="Lee N.H."/>
            <person name="Guigo R."/>
            <person name="Stanke M."/>
            <person name="Alvarado L."/>
            <person name="Amedeo P."/>
            <person name="Antoine C.H."/>
            <person name="Arensburger P."/>
            <person name="Bidwell S.L."/>
            <person name="Crawford M."/>
            <person name="Camaro F."/>
            <person name="Devon K."/>
            <person name="Engels R."/>
            <person name="Hammond M."/>
            <person name="Howarth C."/>
            <person name="Koehrsen M."/>
            <person name="Lawson D."/>
            <person name="Montgomery P."/>
            <person name="Nene V."/>
            <person name="Nusbaum C."/>
            <person name="Puiu D."/>
            <person name="Romero-Severson J."/>
            <person name="Severson D.W."/>
            <person name="Shumway M."/>
            <person name="Sisk P."/>
            <person name="Stolte C."/>
            <person name="Zeng Q."/>
            <person name="Eisenstadt E."/>
            <person name="Fraser-Liggett C."/>
            <person name="Strausberg R."/>
            <person name="Galagan J."/>
            <person name="Birren B."/>
            <person name="Collins F.H."/>
        </authorList>
    </citation>
    <scope>NUCLEOTIDE SEQUENCE [LARGE SCALE GENOMIC DNA]</scope>
    <source>
        <strain evidence="1">JHB</strain>
    </source>
</reference>
<accession>B0XHF2</accession>
<evidence type="ECO:0000313" key="2">
    <source>
        <dbReference type="EnsemblMetazoa" id="CPIJ018868-PA"/>
    </source>
</evidence>
<dbReference type="VEuPathDB" id="VectorBase:CQUJHB013417"/>
<evidence type="ECO:0000313" key="1">
    <source>
        <dbReference type="EMBL" id="EDS28381.1"/>
    </source>
</evidence>
<proteinExistence type="predicted"/>
<dbReference type="EMBL" id="DS233153">
    <property type="protein sequence ID" value="EDS28381.1"/>
    <property type="molecule type" value="Genomic_DNA"/>
</dbReference>
<name>B0XHF2_CULQU</name>
<dbReference type="EnsemblMetazoa" id="CPIJ018868-RA">
    <property type="protein sequence ID" value="CPIJ018868-PA"/>
    <property type="gene ID" value="CPIJ018868"/>
</dbReference>
<keyword evidence="3" id="KW-1185">Reference proteome</keyword>
<sequence>MIRPGCASDRIKVSSLVSSIPDIGLRGGEGGREIWRVIPEDGTGRNRFAIEVAPHFGVRKIFSFILATSKQLPATMTSVRPRENTFKVDLSVFPKRPSFEEIHSFVHDVMGLRIDQVKRLQMNHVQNAAHVKCDTLKTAQDAVEEHDGRHEIELNKVKYKVRLQMDDSTVEVKVHDLSENVRDEELIGFLRHYGDVHCIKELVWGGNFAYKGISSGIRVVRMTLRKHIQSFVTVQQEKTLVTYRGQPQTCRHCSRLSHPGITCTDNKKLVGQKSDLSDRLKAAQSTDSTSYATATKIFQSDHAGNHEFASVEPTEVFTLSRTPVAINPPEIQYWRVKL</sequence>
<evidence type="ECO:0000313" key="3">
    <source>
        <dbReference type="Proteomes" id="UP000002320"/>
    </source>
</evidence>